<feature type="transmembrane region" description="Helical" evidence="9">
    <location>
        <begin position="166"/>
        <end position="187"/>
    </location>
</feature>
<keyword evidence="7" id="KW-0325">Glycoprotein</keyword>
<reference evidence="11 12" key="1">
    <citation type="journal article" date="2022" name="Allergy">
        <title>Genome assembly and annotation of Periplaneta americana reveal a comprehensive cockroach allergen profile.</title>
        <authorList>
            <person name="Wang L."/>
            <person name="Xiong Q."/>
            <person name="Saelim N."/>
            <person name="Wang L."/>
            <person name="Nong W."/>
            <person name="Wan A.T."/>
            <person name="Shi M."/>
            <person name="Liu X."/>
            <person name="Cao Q."/>
            <person name="Hui J.H.L."/>
            <person name="Sookrung N."/>
            <person name="Leung T.F."/>
            <person name="Tungtrongchitr A."/>
            <person name="Tsui S.K.W."/>
        </authorList>
    </citation>
    <scope>NUCLEOTIDE SEQUENCE [LARGE SCALE GENOMIC DNA]</scope>
    <source>
        <strain evidence="11">PWHHKU_190912</strain>
    </source>
</reference>
<evidence type="ECO:0000256" key="9">
    <source>
        <dbReference type="SAM" id="Phobius"/>
    </source>
</evidence>
<name>A0ABQ8TDW0_PERAM</name>
<dbReference type="PRINTS" id="PR01177">
    <property type="entry name" value="GABAB1RECPTR"/>
</dbReference>
<dbReference type="PANTHER" id="PTHR10519:SF77">
    <property type="entry name" value="GAMMA-AMINOBUTYRIC ACID TYPE B RECEPTOR SUBUNIT 1"/>
    <property type="match status" value="1"/>
</dbReference>
<dbReference type="InterPro" id="IPR002455">
    <property type="entry name" value="GPCR3_GABA-B"/>
</dbReference>
<feature type="transmembrane region" description="Helical" evidence="9">
    <location>
        <begin position="126"/>
        <end position="145"/>
    </location>
</feature>
<keyword evidence="3 9" id="KW-1133">Transmembrane helix</keyword>
<sequence>MINGTYVKLGYYDTQSDNLTWLNREKWSGGKVPQDRTIVRQVLRTVSLPLFICMWTISCIGIMAAIALIVFNIWYRHRRVIQSSHPVCNTIMLLGVCTCLWSVFLLGLDGQFVSPRVYPIVCQARAWLLCIGFTLAYGAMFSKVWRVHRLTTKAKSEVKKVEPWKLYLMVTGFLLVDLVLLLTWQLYDPLQRRIEVFPLEDPVSTEDDIKIRPELEHCESENNNVWLGLGIDGLHQLLVYADDENMLGENPQTIRENTGILLEASKEIGLEVNPEKTKYVNMSRDQNIVRNGNIKIGNLSFEEVEKFRYLGATVTNINDTWEEIKRRINMGNACYYSVEKLLSSSLLSKNLKVRIYKTVILSVVLYGCETWTLTLREEQRLRIFENKVLRKIFGAKRDEVTGEWRKLHNTELHALYPSPDIIRKIKSRRLRWAGHVAHMGTCVSRHTLHLK</sequence>
<dbReference type="PRINTS" id="PR01176">
    <property type="entry name" value="GABABRECEPTR"/>
</dbReference>
<proteinExistence type="predicted"/>
<keyword evidence="5 9" id="KW-0472">Membrane</keyword>
<accession>A0ABQ8TDW0</accession>
<feature type="transmembrane region" description="Helical" evidence="9">
    <location>
        <begin position="48"/>
        <end position="75"/>
    </location>
</feature>
<evidence type="ECO:0000259" key="10">
    <source>
        <dbReference type="PROSITE" id="PS50259"/>
    </source>
</evidence>
<feature type="transmembrane region" description="Helical" evidence="9">
    <location>
        <begin position="87"/>
        <end position="106"/>
    </location>
</feature>
<dbReference type="EMBL" id="JAJSOF020000011">
    <property type="protein sequence ID" value="KAJ4444035.1"/>
    <property type="molecule type" value="Genomic_DNA"/>
</dbReference>
<dbReference type="Gene3D" id="3.40.50.2300">
    <property type="match status" value="1"/>
</dbReference>
<comment type="caution">
    <text evidence="11">The sequence shown here is derived from an EMBL/GenBank/DDBJ whole genome shotgun (WGS) entry which is preliminary data.</text>
</comment>
<gene>
    <name evidence="11" type="ORF">ANN_05824</name>
</gene>
<dbReference type="Proteomes" id="UP001148838">
    <property type="component" value="Unassembled WGS sequence"/>
</dbReference>
<evidence type="ECO:0000256" key="8">
    <source>
        <dbReference type="ARBA" id="ARBA00023224"/>
    </source>
</evidence>
<evidence type="ECO:0000256" key="7">
    <source>
        <dbReference type="ARBA" id="ARBA00023180"/>
    </source>
</evidence>
<keyword evidence="4" id="KW-0297">G-protein coupled receptor</keyword>
<organism evidence="11 12">
    <name type="scientific">Periplaneta americana</name>
    <name type="common">American cockroach</name>
    <name type="synonym">Blatta americana</name>
    <dbReference type="NCBI Taxonomy" id="6978"/>
    <lineage>
        <taxon>Eukaryota</taxon>
        <taxon>Metazoa</taxon>
        <taxon>Ecdysozoa</taxon>
        <taxon>Arthropoda</taxon>
        <taxon>Hexapoda</taxon>
        <taxon>Insecta</taxon>
        <taxon>Pterygota</taxon>
        <taxon>Neoptera</taxon>
        <taxon>Polyneoptera</taxon>
        <taxon>Dictyoptera</taxon>
        <taxon>Blattodea</taxon>
        <taxon>Blattoidea</taxon>
        <taxon>Blattidae</taxon>
        <taxon>Blattinae</taxon>
        <taxon>Periplaneta</taxon>
    </lineage>
</organism>
<evidence type="ECO:0000256" key="3">
    <source>
        <dbReference type="ARBA" id="ARBA00022989"/>
    </source>
</evidence>
<dbReference type="Pfam" id="PF00003">
    <property type="entry name" value="7tm_3"/>
    <property type="match status" value="1"/>
</dbReference>
<comment type="subcellular location">
    <subcellularLocation>
        <location evidence="1">Membrane</location>
        <topology evidence="1">Multi-pass membrane protein</topology>
    </subcellularLocation>
</comment>
<evidence type="ECO:0000256" key="5">
    <source>
        <dbReference type="ARBA" id="ARBA00023136"/>
    </source>
</evidence>
<protein>
    <recommendedName>
        <fullName evidence="10">G-protein coupled receptors family 3 profile domain-containing protein</fullName>
    </recommendedName>
</protein>
<keyword evidence="8" id="KW-0807">Transducer</keyword>
<evidence type="ECO:0000256" key="4">
    <source>
        <dbReference type="ARBA" id="ARBA00023040"/>
    </source>
</evidence>
<evidence type="ECO:0000256" key="2">
    <source>
        <dbReference type="ARBA" id="ARBA00022692"/>
    </source>
</evidence>
<keyword evidence="12" id="KW-1185">Reference proteome</keyword>
<dbReference type="InterPro" id="IPR017978">
    <property type="entry name" value="GPCR_3_C"/>
</dbReference>
<keyword evidence="2 9" id="KW-0812">Transmembrane</keyword>
<dbReference type="PANTHER" id="PTHR10519">
    <property type="entry name" value="GABA-B RECEPTOR"/>
    <property type="match status" value="1"/>
</dbReference>
<evidence type="ECO:0000256" key="6">
    <source>
        <dbReference type="ARBA" id="ARBA00023170"/>
    </source>
</evidence>
<keyword evidence="6" id="KW-0675">Receptor</keyword>
<feature type="domain" description="G-protein coupled receptors family 3 profile" evidence="10">
    <location>
        <begin position="57"/>
        <end position="239"/>
    </location>
</feature>
<evidence type="ECO:0000313" key="12">
    <source>
        <dbReference type="Proteomes" id="UP001148838"/>
    </source>
</evidence>
<evidence type="ECO:0000313" key="11">
    <source>
        <dbReference type="EMBL" id="KAJ4444035.1"/>
    </source>
</evidence>
<evidence type="ECO:0000256" key="1">
    <source>
        <dbReference type="ARBA" id="ARBA00004141"/>
    </source>
</evidence>
<dbReference type="PROSITE" id="PS50259">
    <property type="entry name" value="G_PROTEIN_RECEP_F3_4"/>
    <property type="match status" value="1"/>
</dbReference>